<sequence length="206" mass="23181">MEAGPYMDTSTEAIRDSLRQLAEARHHAPPVERATRVDLRQTTAQEEERIRYYMQHAVFTVFYGSSPQLSQFQEAIDMSWKGGGVSIKEVHAAPRRGSFFTLLNSHLAQLYVLQRASPVIKGTPSVTLPWISEMEAATYEPPIKPTWVELPELPTFDKEVIQQLLSGSTFVRLLEEQLEAGIQSTRVEFMNTDQPGGGHQIPPTTQ</sequence>
<keyword evidence="2" id="KW-1185">Reference proteome</keyword>
<gene>
    <name evidence="1" type="ORF">R1sor_022481</name>
</gene>
<comment type="caution">
    <text evidence="1">The sequence shown here is derived from an EMBL/GenBank/DDBJ whole genome shotgun (WGS) entry which is preliminary data.</text>
</comment>
<proteinExistence type="predicted"/>
<name>A0ABD3GNB3_9MARC</name>
<dbReference type="AlphaFoldDB" id="A0ABD3GNB3"/>
<dbReference type="EMBL" id="JBJQOH010000007">
    <property type="protein sequence ID" value="KAL3679525.1"/>
    <property type="molecule type" value="Genomic_DNA"/>
</dbReference>
<protein>
    <submittedName>
        <fullName evidence="1">Uncharacterized protein</fullName>
    </submittedName>
</protein>
<evidence type="ECO:0000313" key="2">
    <source>
        <dbReference type="Proteomes" id="UP001633002"/>
    </source>
</evidence>
<organism evidence="1 2">
    <name type="scientific">Riccia sorocarpa</name>
    <dbReference type="NCBI Taxonomy" id="122646"/>
    <lineage>
        <taxon>Eukaryota</taxon>
        <taxon>Viridiplantae</taxon>
        <taxon>Streptophyta</taxon>
        <taxon>Embryophyta</taxon>
        <taxon>Marchantiophyta</taxon>
        <taxon>Marchantiopsida</taxon>
        <taxon>Marchantiidae</taxon>
        <taxon>Marchantiales</taxon>
        <taxon>Ricciaceae</taxon>
        <taxon>Riccia</taxon>
    </lineage>
</organism>
<accession>A0ABD3GNB3</accession>
<reference evidence="1 2" key="1">
    <citation type="submission" date="2024-09" db="EMBL/GenBank/DDBJ databases">
        <title>Chromosome-scale assembly of Riccia sorocarpa.</title>
        <authorList>
            <person name="Paukszto L."/>
        </authorList>
    </citation>
    <scope>NUCLEOTIDE SEQUENCE [LARGE SCALE GENOMIC DNA]</scope>
    <source>
        <strain evidence="1">LP-2024</strain>
        <tissue evidence="1">Aerial parts of the thallus</tissue>
    </source>
</reference>
<evidence type="ECO:0000313" key="1">
    <source>
        <dbReference type="EMBL" id="KAL3679525.1"/>
    </source>
</evidence>
<dbReference type="Proteomes" id="UP001633002">
    <property type="component" value="Unassembled WGS sequence"/>
</dbReference>